<organism evidence="2">
    <name type="scientific">Caenorhabditis brenneri</name>
    <name type="common">Nematode worm</name>
    <dbReference type="NCBI Taxonomy" id="135651"/>
    <lineage>
        <taxon>Eukaryota</taxon>
        <taxon>Metazoa</taxon>
        <taxon>Ecdysozoa</taxon>
        <taxon>Nematoda</taxon>
        <taxon>Chromadorea</taxon>
        <taxon>Rhabditida</taxon>
        <taxon>Rhabditina</taxon>
        <taxon>Rhabditomorpha</taxon>
        <taxon>Rhabditoidea</taxon>
        <taxon>Rhabditidae</taxon>
        <taxon>Peloderinae</taxon>
        <taxon>Caenorhabditis</taxon>
    </lineage>
</organism>
<gene>
    <name evidence="1" type="ORF">CAEBREN_01798</name>
</gene>
<dbReference type="Proteomes" id="UP000008068">
    <property type="component" value="Unassembled WGS sequence"/>
</dbReference>
<dbReference type="OMA" id="GRACTIP"/>
<name>G0MNE2_CAEBE</name>
<dbReference type="AlphaFoldDB" id="G0MNE2"/>
<dbReference type="OrthoDB" id="5875391at2759"/>
<sequence>MDVPRRNVKRLKLTQDAIQEKGTCSSGLYNATDFVPKGGDATEDEDEEEQYFEDDLSSEEEEEGNIYDDNFDECVDFHEERNEIMTHGYGIVSQLALVAAKGNTTKPEQETLHLGEITGAVCNIDETLDFKYPSEPPFSGKKIELRVEMPRKRNEAAHVLIKKLIFTLLGRACTIPTDIQSINWLIPDDTIGTRSANPQPFPRVLYDNIQKILLQYFRIDEEILSRGFYDENSCKNLLCLRGICDENSRQIRYNTLHFAREKFLRYTFHAQFKAALVDLKRSTYTPPPTGQAFGIFKLHSHAKRSRADEADS</sequence>
<evidence type="ECO:0000313" key="2">
    <source>
        <dbReference type="Proteomes" id="UP000008068"/>
    </source>
</evidence>
<dbReference type="EMBL" id="GL379804">
    <property type="protein sequence ID" value="EGT39199.1"/>
    <property type="molecule type" value="Genomic_DNA"/>
</dbReference>
<protein>
    <submittedName>
        <fullName evidence="1">Uncharacterized protein</fullName>
    </submittedName>
</protein>
<dbReference type="HOGENOM" id="CLU_892055_0_0_1"/>
<keyword evidence="2" id="KW-1185">Reference proteome</keyword>
<accession>G0MNE2</accession>
<evidence type="ECO:0000313" key="1">
    <source>
        <dbReference type="EMBL" id="EGT39199.1"/>
    </source>
</evidence>
<dbReference type="eggNOG" id="ENOG502TJCM">
    <property type="taxonomic scope" value="Eukaryota"/>
</dbReference>
<proteinExistence type="predicted"/>
<dbReference type="InParanoid" id="G0MNE2"/>
<reference evidence="2" key="1">
    <citation type="submission" date="2011-07" db="EMBL/GenBank/DDBJ databases">
        <authorList>
            <consortium name="Caenorhabditis brenneri Sequencing and Analysis Consortium"/>
            <person name="Wilson R.K."/>
        </authorList>
    </citation>
    <scope>NUCLEOTIDE SEQUENCE [LARGE SCALE GENOMIC DNA]</scope>
    <source>
        <strain evidence="2">PB2801</strain>
    </source>
</reference>